<evidence type="ECO:0000256" key="1">
    <source>
        <dbReference type="ARBA" id="ARBA00022670"/>
    </source>
</evidence>
<keyword evidence="1" id="KW-0645">Protease</keyword>
<protein>
    <submittedName>
        <fullName evidence="7">Mov34/MPN/PAD-1 family protein</fullName>
    </submittedName>
</protein>
<geneLocation type="plasmid" evidence="7 8">
    <name>pSchITTGS70b</name>
</geneLocation>
<evidence type="ECO:0000256" key="2">
    <source>
        <dbReference type="ARBA" id="ARBA00022723"/>
    </source>
</evidence>
<keyword evidence="2" id="KW-0479">Metal-binding</keyword>
<organism evidence="7 8">
    <name type="scientific">Sinorhizobium chiapasense</name>
    <dbReference type="NCBI Taxonomy" id="501572"/>
    <lineage>
        <taxon>Bacteria</taxon>
        <taxon>Pseudomonadati</taxon>
        <taxon>Pseudomonadota</taxon>
        <taxon>Alphaproteobacteria</taxon>
        <taxon>Hyphomicrobiales</taxon>
        <taxon>Rhizobiaceae</taxon>
        <taxon>Sinorhizobium/Ensifer group</taxon>
        <taxon>Sinorhizobium</taxon>
    </lineage>
</organism>
<reference evidence="7" key="1">
    <citation type="submission" date="2023-08" db="EMBL/GenBank/DDBJ databases">
        <title>Complete genome sequence of Sinorhizobium chiapanecum ITTG S70 isolated from Acaciella angustissima nodules in Chiapas-Mexico.</title>
        <authorList>
            <person name="Rincon-Rosales R."/>
            <person name="Rogel M.A."/>
            <person name="Rincon-Medina C.I."/>
            <person name="Guerrero G."/>
            <person name="Manzano-Gomez L.A."/>
            <person name="Lopez-Lopez A."/>
            <person name="Rincon Molina F.A."/>
            <person name="Martinez-Romero E."/>
        </authorList>
    </citation>
    <scope>NUCLEOTIDE SEQUENCE</scope>
    <source>
        <strain evidence="7">ITTG S70</strain>
        <plasmid evidence="7">pSchITTGS70b</plasmid>
    </source>
</reference>
<dbReference type="Pfam" id="PF14464">
    <property type="entry name" value="Prok-JAB"/>
    <property type="match status" value="1"/>
</dbReference>
<keyword evidence="8" id="KW-1185">Reference proteome</keyword>
<name>A0ABZ2BH25_9HYPH</name>
<dbReference type="Proteomes" id="UP001432360">
    <property type="component" value="Plasmid pSchITTGS70b"/>
</dbReference>
<dbReference type="RefSeq" id="WP_331375392.1">
    <property type="nucleotide sequence ID" value="NZ_CP133150.1"/>
</dbReference>
<keyword evidence="3" id="KW-0378">Hydrolase</keyword>
<proteinExistence type="predicted"/>
<keyword evidence="7" id="KW-0614">Plasmid</keyword>
<evidence type="ECO:0000256" key="4">
    <source>
        <dbReference type="ARBA" id="ARBA00022833"/>
    </source>
</evidence>
<dbReference type="InterPro" id="IPR028090">
    <property type="entry name" value="JAB_dom_prok"/>
</dbReference>
<keyword evidence="4" id="KW-0862">Zinc</keyword>
<dbReference type="SUPFAM" id="SSF102712">
    <property type="entry name" value="JAB1/MPN domain"/>
    <property type="match status" value="1"/>
</dbReference>
<dbReference type="Gene3D" id="3.40.140.10">
    <property type="entry name" value="Cytidine Deaminase, domain 2"/>
    <property type="match status" value="1"/>
</dbReference>
<evidence type="ECO:0000256" key="3">
    <source>
        <dbReference type="ARBA" id="ARBA00022801"/>
    </source>
</evidence>
<accession>A0ABZ2BH25</accession>
<evidence type="ECO:0000259" key="6">
    <source>
        <dbReference type="Pfam" id="PF14464"/>
    </source>
</evidence>
<evidence type="ECO:0000313" key="8">
    <source>
        <dbReference type="Proteomes" id="UP001432360"/>
    </source>
</evidence>
<feature type="domain" description="JAB" evidence="6">
    <location>
        <begin position="9"/>
        <end position="134"/>
    </location>
</feature>
<evidence type="ECO:0000256" key="5">
    <source>
        <dbReference type="ARBA" id="ARBA00023049"/>
    </source>
</evidence>
<keyword evidence="5" id="KW-0482">Metalloprotease</keyword>
<sequence length="163" mass="18636">MQYVVWLPRAVRDEMCLDADRWYEKETGGTFMGYWAEPNVAVVTAMIPGGPSAVRERHSFLPDLDWQHAEIASHYEQSGRLDTYLGDWHTHPGAVSGSLSWKDRACLKRIIKTPAARNPTPIMMLMCGDPRSWVLHSWVARLGRQLLFFDLLSEDEAAIEVYD</sequence>
<gene>
    <name evidence="7" type="ORF">RB548_21875</name>
</gene>
<evidence type="ECO:0000313" key="7">
    <source>
        <dbReference type="EMBL" id="WVT06328.1"/>
    </source>
</evidence>
<dbReference type="EMBL" id="CP133150">
    <property type="protein sequence ID" value="WVT06328.1"/>
    <property type="molecule type" value="Genomic_DNA"/>
</dbReference>